<accession>A0A2P5BNS7</accession>
<gene>
    <name evidence="1" type="ORF">PanWU01x14_223660</name>
</gene>
<dbReference type="Proteomes" id="UP000237105">
    <property type="component" value="Unassembled WGS sequence"/>
</dbReference>
<proteinExistence type="predicted"/>
<organism evidence="1 2">
    <name type="scientific">Parasponia andersonii</name>
    <name type="common">Sponia andersonii</name>
    <dbReference type="NCBI Taxonomy" id="3476"/>
    <lineage>
        <taxon>Eukaryota</taxon>
        <taxon>Viridiplantae</taxon>
        <taxon>Streptophyta</taxon>
        <taxon>Embryophyta</taxon>
        <taxon>Tracheophyta</taxon>
        <taxon>Spermatophyta</taxon>
        <taxon>Magnoliopsida</taxon>
        <taxon>eudicotyledons</taxon>
        <taxon>Gunneridae</taxon>
        <taxon>Pentapetalae</taxon>
        <taxon>rosids</taxon>
        <taxon>fabids</taxon>
        <taxon>Rosales</taxon>
        <taxon>Cannabaceae</taxon>
        <taxon>Parasponia</taxon>
    </lineage>
</organism>
<evidence type="ECO:0000313" key="1">
    <source>
        <dbReference type="EMBL" id="PON50394.1"/>
    </source>
</evidence>
<comment type="caution">
    <text evidence="1">The sequence shown here is derived from an EMBL/GenBank/DDBJ whole genome shotgun (WGS) entry which is preliminary data.</text>
</comment>
<name>A0A2P5BNS7_PARAD</name>
<dbReference type="OrthoDB" id="10596226at2759"/>
<keyword evidence="2" id="KW-1185">Reference proteome</keyword>
<protein>
    <submittedName>
        <fullName evidence="1">Uncharacterized protein</fullName>
    </submittedName>
</protein>
<evidence type="ECO:0000313" key="2">
    <source>
        <dbReference type="Proteomes" id="UP000237105"/>
    </source>
</evidence>
<reference evidence="2" key="1">
    <citation type="submission" date="2016-06" db="EMBL/GenBank/DDBJ databases">
        <title>Parallel loss of symbiosis genes in relatives of nitrogen-fixing non-legume Parasponia.</title>
        <authorList>
            <person name="Van Velzen R."/>
            <person name="Holmer R."/>
            <person name="Bu F."/>
            <person name="Rutten L."/>
            <person name="Van Zeijl A."/>
            <person name="Liu W."/>
            <person name="Santuari L."/>
            <person name="Cao Q."/>
            <person name="Sharma T."/>
            <person name="Shen D."/>
            <person name="Roswanjaya Y."/>
            <person name="Wardhani T."/>
            <person name="Kalhor M.S."/>
            <person name="Jansen J."/>
            <person name="Van den Hoogen J."/>
            <person name="Gungor B."/>
            <person name="Hartog M."/>
            <person name="Hontelez J."/>
            <person name="Verver J."/>
            <person name="Yang W.-C."/>
            <person name="Schijlen E."/>
            <person name="Repin R."/>
            <person name="Schilthuizen M."/>
            <person name="Schranz E."/>
            <person name="Heidstra R."/>
            <person name="Miyata K."/>
            <person name="Fedorova E."/>
            <person name="Kohlen W."/>
            <person name="Bisseling T."/>
            <person name="Smit S."/>
            <person name="Geurts R."/>
        </authorList>
    </citation>
    <scope>NUCLEOTIDE SEQUENCE [LARGE SCALE GENOMIC DNA]</scope>
    <source>
        <strain evidence="2">cv. WU1-14</strain>
    </source>
</reference>
<sequence>MPPKGGAIGTDGNLKCVVRLCLALMDVGSSFEVQETNVSGQLESLACSGFLRLCRGLGHPGCFNLAGRVRSEDFRRLFVEQLDLFCRIVDLEVFSGSFHVGDESKKCHRFLTRTDFVHNGIVKEFHLEDKDAGRPSNFFLYA</sequence>
<dbReference type="EMBL" id="JXTB01000246">
    <property type="protein sequence ID" value="PON50394.1"/>
    <property type="molecule type" value="Genomic_DNA"/>
</dbReference>
<dbReference type="AlphaFoldDB" id="A0A2P5BNS7"/>